<dbReference type="SUPFAM" id="SSF63829">
    <property type="entry name" value="Calcium-dependent phosphotriesterase"/>
    <property type="match status" value="2"/>
</dbReference>
<evidence type="ECO:0000313" key="1">
    <source>
        <dbReference type="EMBL" id="GGC95317.1"/>
    </source>
</evidence>
<dbReference type="PANTHER" id="PTHR13833">
    <property type="match status" value="1"/>
</dbReference>
<dbReference type="Gene3D" id="2.120.10.30">
    <property type="entry name" value="TolB, C-terminal domain"/>
    <property type="match status" value="4"/>
</dbReference>
<gene>
    <name evidence="1" type="ORF">GCM10011396_48340</name>
</gene>
<dbReference type="RefSeq" id="WP_188568706.1">
    <property type="nucleotide sequence ID" value="NZ_BMED01000006.1"/>
</dbReference>
<dbReference type="InterPro" id="IPR011042">
    <property type="entry name" value="6-blade_b-propeller_TolB-like"/>
</dbReference>
<proteinExistence type="predicted"/>
<dbReference type="Proteomes" id="UP000637423">
    <property type="component" value="Unassembled WGS sequence"/>
</dbReference>
<dbReference type="EMBL" id="BMED01000006">
    <property type="protein sequence ID" value="GGC95317.1"/>
    <property type="molecule type" value="Genomic_DNA"/>
</dbReference>
<reference evidence="1" key="1">
    <citation type="journal article" date="2014" name="Int. J. Syst. Evol. Microbiol.">
        <title>Complete genome sequence of Corynebacterium casei LMG S-19264T (=DSM 44701T), isolated from a smear-ripened cheese.</title>
        <authorList>
            <consortium name="US DOE Joint Genome Institute (JGI-PGF)"/>
            <person name="Walter F."/>
            <person name="Albersmeier A."/>
            <person name="Kalinowski J."/>
            <person name="Ruckert C."/>
        </authorList>
    </citation>
    <scope>NUCLEOTIDE SEQUENCE</scope>
    <source>
        <strain evidence="1">CGMCC 1.10998</strain>
    </source>
</reference>
<dbReference type="AlphaFoldDB" id="A0A916UYV4"/>
<protein>
    <recommendedName>
        <fullName evidence="3">NHL repeat-containing protein</fullName>
    </recommendedName>
</protein>
<reference evidence="1" key="2">
    <citation type="submission" date="2020-09" db="EMBL/GenBank/DDBJ databases">
        <authorList>
            <person name="Sun Q."/>
            <person name="Zhou Y."/>
        </authorList>
    </citation>
    <scope>NUCLEOTIDE SEQUENCE</scope>
    <source>
        <strain evidence="1">CGMCC 1.10998</strain>
    </source>
</reference>
<organism evidence="1 2">
    <name type="scientific">Undibacterium terreum</name>
    <dbReference type="NCBI Taxonomy" id="1224302"/>
    <lineage>
        <taxon>Bacteria</taxon>
        <taxon>Pseudomonadati</taxon>
        <taxon>Pseudomonadota</taxon>
        <taxon>Betaproteobacteria</taxon>
        <taxon>Burkholderiales</taxon>
        <taxon>Oxalobacteraceae</taxon>
        <taxon>Undibacterium</taxon>
    </lineage>
</organism>
<keyword evidence="2" id="KW-1185">Reference proteome</keyword>
<evidence type="ECO:0000313" key="2">
    <source>
        <dbReference type="Proteomes" id="UP000637423"/>
    </source>
</evidence>
<comment type="caution">
    <text evidence="1">The sequence shown here is derived from an EMBL/GenBank/DDBJ whole genome shotgun (WGS) entry which is preliminary data.</text>
</comment>
<name>A0A916UYV4_9BURK</name>
<sequence>MTTFPLSRSGTLVIIAMALGITLTACGGSSAPVTLDVSANQSETSAAGDALVLNANLAGSNGAISWQLKDKDPGSLDKNSGNSVRYLPPAAGSVDEDKTITITATAAGLSREFRFTLHPSPGVYMIAGSLGGPGNLDGAGSAARFFALSSLALDPKGNLYIGDGVSKIRKMGPDGLVTKLTGDDLGGSTDGDKDVAALSNPGGMYSNGSGNLYFLDIYGLRLASSDGAIRSIYRNPHEQTPAQSLVRDSQGNFFYFLNAAIYRVTPGGQISVVAGNPAQADFIDGPATGARFSLTGSLTIDAADNLYIADTGNCVIRRLDTKGIVVTWSGSPCSNGYSIIDGEIHQARYNKPSRITSDPAGNKYVYDSGYIRKIWAATQLVTTVSNISPLVEDIVAKTLPGDITPAAIPRGFHDFAADGQGNLFIAADNMVYKMTDNGNTTLIAGVGRNYQGSVDGIKGNALFSYPEDMTRDAAGNLYVIDNRWHVSADGYLAGLVLRKITPDGTVTTLAGPGIWWGQADTADTFRKFGYPQNLSIDNAGNIYVSDVEAPGIKDGKSISFGQNALKKISPNGTITSLGPYTNGGGCKVRADGTGNLYFTTYDGIQKLRADGTLQTLLSNHLWYCPLTVTGAGDLYVFSNFGGGLAKIDAKGNISQLPFSSHVTAADGSIWSVGINSLVLDSKGVLYAADWMGPVFRIGADGQTTLMAGQVPTSNIRTGNSNPFLGNRLGQNSSLSSPNSLVMLNDSTLALIAGQAILKVVIPK</sequence>
<evidence type="ECO:0008006" key="3">
    <source>
        <dbReference type="Google" id="ProtNLM"/>
    </source>
</evidence>
<accession>A0A916UYV4</accession>
<dbReference type="PANTHER" id="PTHR13833:SF71">
    <property type="entry name" value="NHL DOMAIN-CONTAINING PROTEIN"/>
    <property type="match status" value="1"/>
</dbReference>